<evidence type="ECO:0000256" key="1">
    <source>
        <dbReference type="SAM" id="Coils"/>
    </source>
</evidence>
<proteinExistence type="predicted"/>
<keyword evidence="1" id="KW-0175">Coiled coil</keyword>
<gene>
    <name evidence="2" type="ORF">ACFSTG_13425</name>
</gene>
<name>A0ABW5IYZ5_9FLAO</name>
<protein>
    <submittedName>
        <fullName evidence="2">Uncharacterized protein</fullName>
    </submittedName>
</protein>
<sequence>MKAKTPTFRYIEWKTPDEMHFSSQQWNSELNFVQDEQRFFEDMLREYTIPIIESHLFTRIKELIEELSDSREELNNLQQQVKSHSNRLERLIDNVDEPKEGRIYRGEHKDIMKAVNNYLKTYKKLKKDMFSAVTQALKQQKQKRLLT</sequence>
<evidence type="ECO:0000313" key="2">
    <source>
        <dbReference type="EMBL" id="MFD2518902.1"/>
    </source>
</evidence>
<evidence type="ECO:0000313" key="3">
    <source>
        <dbReference type="Proteomes" id="UP001597468"/>
    </source>
</evidence>
<dbReference type="RefSeq" id="WP_380753949.1">
    <property type="nucleotide sequence ID" value="NZ_JBHULT010000011.1"/>
</dbReference>
<dbReference type="Proteomes" id="UP001597468">
    <property type="component" value="Unassembled WGS sequence"/>
</dbReference>
<dbReference type="EMBL" id="JBHULT010000011">
    <property type="protein sequence ID" value="MFD2518902.1"/>
    <property type="molecule type" value="Genomic_DNA"/>
</dbReference>
<comment type="caution">
    <text evidence="2">The sequence shown here is derived from an EMBL/GenBank/DDBJ whole genome shotgun (WGS) entry which is preliminary data.</text>
</comment>
<organism evidence="2 3">
    <name type="scientific">Salinimicrobium flavum</name>
    <dbReference type="NCBI Taxonomy" id="1737065"/>
    <lineage>
        <taxon>Bacteria</taxon>
        <taxon>Pseudomonadati</taxon>
        <taxon>Bacteroidota</taxon>
        <taxon>Flavobacteriia</taxon>
        <taxon>Flavobacteriales</taxon>
        <taxon>Flavobacteriaceae</taxon>
        <taxon>Salinimicrobium</taxon>
    </lineage>
</organism>
<reference evidence="3" key="1">
    <citation type="journal article" date="2019" name="Int. J. Syst. Evol. Microbiol.">
        <title>The Global Catalogue of Microorganisms (GCM) 10K type strain sequencing project: providing services to taxonomists for standard genome sequencing and annotation.</title>
        <authorList>
            <consortium name="The Broad Institute Genomics Platform"/>
            <consortium name="The Broad Institute Genome Sequencing Center for Infectious Disease"/>
            <person name="Wu L."/>
            <person name="Ma J."/>
        </authorList>
    </citation>
    <scope>NUCLEOTIDE SEQUENCE [LARGE SCALE GENOMIC DNA]</scope>
    <source>
        <strain evidence="3">KCTC 42585</strain>
    </source>
</reference>
<keyword evidence="3" id="KW-1185">Reference proteome</keyword>
<accession>A0ABW5IYZ5</accession>
<feature type="coiled-coil region" evidence="1">
    <location>
        <begin position="57"/>
        <end position="94"/>
    </location>
</feature>